<name>A0A919EF45_9ACTN</name>
<dbReference type="AlphaFoldDB" id="A0A919EF45"/>
<proteinExistence type="predicted"/>
<feature type="compositionally biased region" description="Basic and acidic residues" evidence="1">
    <location>
        <begin position="48"/>
        <end position="61"/>
    </location>
</feature>
<protein>
    <submittedName>
        <fullName evidence="2">Uncharacterized protein</fullName>
    </submittedName>
</protein>
<gene>
    <name evidence="2" type="ORF">GCM10010218_50010</name>
</gene>
<reference evidence="2" key="1">
    <citation type="journal article" date="2014" name="Int. J. Syst. Evol. Microbiol.">
        <title>Complete genome sequence of Corynebacterium casei LMG S-19264T (=DSM 44701T), isolated from a smear-ripened cheese.</title>
        <authorList>
            <consortium name="US DOE Joint Genome Institute (JGI-PGF)"/>
            <person name="Walter F."/>
            <person name="Albersmeier A."/>
            <person name="Kalinowski J."/>
            <person name="Ruckert C."/>
        </authorList>
    </citation>
    <scope>NUCLEOTIDE SEQUENCE</scope>
    <source>
        <strain evidence="2">JCM 4059</strain>
    </source>
</reference>
<dbReference type="EMBL" id="BNBD01000012">
    <property type="protein sequence ID" value="GHF62532.1"/>
    <property type="molecule type" value="Genomic_DNA"/>
</dbReference>
<feature type="compositionally biased region" description="Basic residues" evidence="1">
    <location>
        <begin position="7"/>
        <end position="17"/>
    </location>
</feature>
<comment type="caution">
    <text evidence="2">The sequence shown here is derived from an EMBL/GenBank/DDBJ whole genome shotgun (WGS) entry which is preliminary data.</text>
</comment>
<evidence type="ECO:0000313" key="3">
    <source>
        <dbReference type="Proteomes" id="UP000638313"/>
    </source>
</evidence>
<reference evidence="2" key="2">
    <citation type="submission" date="2020-09" db="EMBL/GenBank/DDBJ databases">
        <authorList>
            <person name="Sun Q."/>
            <person name="Ohkuma M."/>
        </authorList>
    </citation>
    <scope>NUCLEOTIDE SEQUENCE</scope>
    <source>
        <strain evidence="2">JCM 4059</strain>
    </source>
</reference>
<feature type="region of interest" description="Disordered" evidence="1">
    <location>
        <begin position="1"/>
        <end position="61"/>
    </location>
</feature>
<dbReference type="Proteomes" id="UP000638313">
    <property type="component" value="Unassembled WGS sequence"/>
</dbReference>
<keyword evidence="3" id="KW-1185">Reference proteome</keyword>
<sequence length="61" mass="6760">MRDTRSPLKRLVMRPKRTATTMRNLQAAAHAPTCDIGKGDAWGPRRRGPGEARSSAEEDRA</sequence>
<evidence type="ECO:0000256" key="1">
    <source>
        <dbReference type="SAM" id="MobiDB-lite"/>
    </source>
</evidence>
<organism evidence="2 3">
    <name type="scientific">Streptomyces mashuensis</name>
    <dbReference type="NCBI Taxonomy" id="33904"/>
    <lineage>
        <taxon>Bacteria</taxon>
        <taxon>Bacillati</taxon>
        <taxon>Actinomycetota</taxon>
        <taxon>Actinomycetes</taxon>
        <taxon>Kitasatosporales</taxon>
        <taxon>Streptomycetaceae</taxon>
        <taxon>Streptomyces</taxon>
    </lineage>
</organism>
<evidence type="ECO:0000313" key="2">
    <source>
        <dbReference type="EMBL" id="GHF62532.1"/>
    </source>
</evidence>
<accession>A0A919EF45</accession>